<feature type="transmembrane region" description="Helical" evidence="9">
    <location>
        <begin position="192"/>
        <end position="213"/>
    </location>
</feature>
<reference evidence="11 12" key="1">
    <citation type="journal article" date="2016" name="Nat. Commun.">
        <title>Thousands of microbial genomes shed light on interconnected biogeochemical processes in an aquifer system.</title>
        <authorList>
            <person name="Anantharaman K."/>
            <person name="Brown C.T."/>
            <person name="Hug L.A."/>
            <person name="Sharon I."/>
            <person name="Castelle C.J."/>
            <person name="Probst A.J."/>
            <person name="Thomas B.C."/>
            <person name="Singh A."/>
            <person name="Wilkins M.J."/>
            <person name="Karaoz U."/>
            <person name="Brodie E.L."/>
            <person name="Williams K.H."/>
            <person name="Hubbard S.S."/>
            <person name="Banfield J.F."/>
        </authorList>
    </citation>
    <scope>NUCLEOTIDE SEQUENCE [LARGE SCALE GENOMIC DNA]</scope>
</reference>
<dbReference type="AlphaFoldDB" id="A0A1F6C6Z6"/>
<organism evidence="11 12">
    <name type="scientific">Candidatus Kaiserbacteria bacterium RIFCSPHIGHO2_01_FULL_48_10</name>
    <dbReference type="NCBI Taxonomy" id="1798476"/>
    <lineage>
        <taxon>Bacteria</taxon>
        <taxon>Candidatus Kaiseribacteriota</taxon>
    </lineage>
</organism>
<feature type="domain" description="ABC transmembrane type-2" evidence="10">
    <location>
        <begin position="48"/>
        <end position="269"/>
    </location>
</feature>
<keyword evidence="4 9" id="KW-1003">Cell membrane</keyword>
<gene>
    <name evidence="11" type="ORF">A2841_01905</name>
</gene>
<evidence type="ECO:0000256" key="9">
    <source>
        <dbReference type="RuleBase" id="RU361157"/>
    </source>
</evidence>
<evidence type="ECO:0000313" key="12">
    <source>
        <dbReference type="Proteomes" id="UP000178249"/>
    </source>
</evidence>
<dbReference type="GO" id="GO:0140359">
    <property type="term" value="F:ABC-type transporter activity"/>
    <property type="evidence" value="ECO:0007669"/>
    <property type="project" value="InterPro"/>
</dbReference>
<feature type="transmembrane region" description="Helical" evidence="9">
    <location>
        <begin position="121"/>
        <end position="149"/>
    </location>
</feature>
<dbReference type="PIRSF" id="PIRSF006648">
    <property type="entry name" value="DrrB"/>
    <property type="match status" value="1"/>
</dbReference>
<dbReference type="Proteomes" id="UP000178249">
    <property type="component" value="Unassembled WGS sequence"/>
</dbReference>
<evidence type="ECO:0000256" key="4">
    <source>
        <dbReference type="ARBA" id="ARBA00022475"/>
    </source>
</evidence>
<dbReference type="GO" id="GO:0015920">
    <property type="term" value="P:lipopolysaccharide transport"/>
    <property type="evidence" value="ECO:0007669"/>
    <property type="project" value="TreeGrafter"/>
</dbReference>
<keyword evidence="7 9" id="KW-1133">Transmembrane helix</keyword>
<feature type="transmembrane region" description="Helical" evidence="9">
    <location>
        <begin position="245"/>
        <end position="266"/>
    </location>
</feature>
<evidence type="ECO:0000256" key="8">
    <source>
        <dbReference type="ARBA" id="ARBA00023136"/>
    </source>
</evidence>
<feature type="transmembrane region" description="Helical" evidence="9">
    <location>
        <begin position="47"/>
        <end position="67"/>
    </location>
</feature>
<sequence length="277" mass="32000">MSEASYHITIKPQKGWMGINFKEIWLYRELFYIFVWRDIKVRYKQTAIGILWAILQPFLMMMIFSFVFGRLAKIPSNDIPYPVFVFAGLLFWNYFSSAITNASNVLVEQESMVKKIYFPRLILPISSSLTPLVDFCIAFVILLGLTAYYHYVPNIFGILMIPLLLLLAFVSAAGIGFFLSAINVKYRDIRHALPFFIQILLFVTPVIYPASIIDAKYQWILALNPMTGIIEAVRSLLFQNTPIDIPLFLISMTSGIVLFLFGIFYFRKTERFFADIV</sequence>
<keyword evidence="5" id="KW-0997">Cell inner membrane</keyword>
<dbReference type="GO" id="GO:0043190">
    <property type="term" value="C:ATP-binding cassette (ABC) transporter complex"/>
    <property type="evidence" value="ECO:0007669"/>
    <property type="project" value="InterPro"/>
</dbReference>
<evidence type="ECO:0000256" key="1">
    <source>
        <dbReference type="ARBA" id="ARBA00004429"/>
    </source>
</evidence>
<accession>A0A1F6C6Z6</accession>
<feature type="transmembrane region" description="Helical" evidence="9">
    <location>
        <begin position="155"/>
        <end position="180"/>
    </location>
</feature>
<protein>
    <recommendedName>
        <fullName evidence="9">Transport permease protein</fullName>
    </recommendedName>
</protein>
<evidence type="ECO:0000256" key="6">
    <source>
        <dbReference type="ARBA" id="ARBA00022692"/>
    </source>
</evidence>
<dbReference type="EMBL" id="MFKP01000003">
    <property type="protein sequence ID" value="OGG44707.1"/>
    <property type="molecule type" value="Genomic_DNA"/>
</dbReference>
<dbReference type="PANTHER" id="PTHR30413:SF8">
    <property type="entry name" value="TRANSPORT PERMEASE PROTEIN"/>
    <property type="match status" value="1"/>
</dbReference>
<dbReference type="PROSITE" id="PS51012">
    <property type="entry name" value="ABC_TM2"/>
    <property type="match status" value="1"/>
</dbReference>
<dbReference type="PANTHER" id="PTHR30413">
    <property type="entry name" value="INNER MEMBRANE TRANSPORT PERMEASE"/>
    <property type="match status" value="1"/>
</dbReference>
<dbReference type="Pfam" id="PF01061">
    <property type="entry name" value="ABC2_membrane"/>
    <property type="match status" value="1"/>
</dbReference>
<evidence type="ECO:0000256" key="2">
    <source>
        <dbReference type="ARBA" id="ARBA00007783"/>
    </source>
</evidence>
<proteinExistence type="inferred from homology"/>
<feature type="transmembrane region" description="Helical" evidence="9">
    <location>
        <begin position="79"/>
        <end position="100"/>
    </location>
</feature>
<evidence type="ECO:0000256" key="3">
    <source>
        <dbReference type="ARBA" id="ARBA00022448"/>
    </source>
</evidence>
<evidence type="ECO:0000256" key="7">
    <source>
        <dbReference type="ARBA" id="ARBA00022989"/>
    </source>
</evidence>
<dbReference type="InterPro" id="IPR013525">
    <property type="entry name" value="ABC2_TM"/>
</dbReference>
<evidence type="ECO:0000259" key="10">
    <source>
        <dbReference type="PROSITE" id="PS51012"/>
    </source>
</evidence>
<name>A0A1F6C6Z6_9BACT</name>
<comment type="subcellular location">
    <subcellularLocation>
        <location evidence="1">Cell inner membrane</location>
        <topology evidence="1">Multi-pass membrane protein</topology>
    </subcellularLocation>
    <subcellularLocation>
        <location evidence="9">Cell membrane</location>
        <topology evidence="9">Multi-pass membrane protein</topology>
    </subcellularLocation>
</comment>
<keyword evidence="6 9" id="KW-0812">Transmembrane</keyword>
<dbReference type="PRINTS" id="PR00164">
    <property type="entry name" value="ABC2TRNSPORT"/>
</dbReference>
<evidence type="ECO:0000256" key="5">
    <source>
        <dbReference type="ARBA" id="ARBA00022519"/>
    </source>
</evidence>
<keyword evidence="3 9" id="KW-0813">Transport</keyword>
<dbReference type="InterPro" id="IPR000412">
    <property type="entry name" value="ABC_2_transport"/>
</dbReference>
<evidence type="ECO:0000313" key="11">
    <source>
        <dbReference type="EMBL" id="OGG44707.1"/>
    </source>
</evidence>
<comment type="similarity">
    <text evidence="2 9">Belongs to the ABC-2 integral membrane protein family.</text>
</comment>
<comment type="caution">
    <text evidence="11">The sequence shown here is derived from an EMBL/GenBank/DDBJ whole genome shotgun (WGS) entry which is preliminary data.</text>
</comment>
<dbReference type="InterPro" id="IPR047817">
    <property type="entry name" value="ABC2_TM_bact-type"/>
</dbReference>
<keyword evidence="8 9" id="KW-0472">Membrane</keyword>